<dbReference type="GO" id="GO:0071949">
    <property type="term" value="F:FAD binding"/>
    <property type="evidence" value="ECO:0007669"/>
    <property type="project" value="InterPro"/>
</dbReference>
<dbReference type="PROSITE" id="PS51387">
    <property type="entry name" value="FAD_PCMH"/>
    <property type="match status" value="1"/>
</dbReference>
<accession>A0A2P8AJ12</accession>
<evidence type="ECO:0000313" key="6">
    <source>
        <dbReference type="EMBL" id="PSK60424.1"/>
    </source>
</evidence>
<dbReference type="InterPro" id="IPR012951">
    <property type="entry name" value="BBE"/>
</dbReference>
<dbReference type="Proteomes" id="UP000243723">
    <property type="component" value="Unassembled WGS sequence"/>
</dbReference>
<dbReference type="PANTHER" id="PTHR42973:SF13">
    <property type="entry name" value="FAD-BINDING PCMH-TYPE DOMAIN-CONTAINING PROTEIN"/>
    <property type="match status" value="1"/>
</dbReference>
<dbReference type="PANTHER" id="PTHR42973">
    <property type="entry name" value="BINDING OXIDOREDUCTASE, PUTATIVE (AFU_ORTHOLOGUE AFUA_1G17690)-RELATED"/>
    <property type="match status" value="1"/>
</dbReference>
<dbReference type="OrthoDB" id="2151789at2759"/>
<dbReference type="AlphaFoldDB" id="A0A2P8AJ12"/>
<dbReference type="InterPro" id="IPR050416">
    <property type="entry name" value="FAD-linked_Oxidoreductase"/>
</dbReference>
<evidence type="ECO:0000313" key="7">
    <source>
        <dbReference type="Proteomes" id="UP000243723"/>
    </source>
</evidence>
<dbReference type="Pfam" id="PF08031">
    <property type="entry name" value="BBE"/>
    <property type="match status" value="1"/>
</dbReference>
<dbReference type="GO" id="GO:0016491">
    <property type="term" value="F:oxidoreductase activity"/>
    <property type="evidence" value="ECO:0007669"/>
    <property type="project" value="UniProtKB-KW"/>
</dbReference>
<name>A0A2P8AJ12_9PEZI</name>
<keyword evidence="3" id="KW-0274">FAD</keyword>
<evidence type="ECO:0000256" key="4">
    <source>
        <dbReference type="ARBA" id="ARBA00023002"/>
    </source>
</evidence>
<dbReference type="Pfam" id="PF01565">
    <property type="entry name" value="FAD_binding_4"/>
    <property type="match status" value="1"/>
</dbReference>
<evidence type="ECO:0000256" key="3">
    <source>
        <dbReference type="ARBA" id="ARBA00022827"/>
    </source>
</evidence>
<dbReference type="InterPro" id="IPR016169">
    <property type="entry name" value="FAD-bd_PCMH_sub2"/>
</dbReference>
<organism evidence="6 7">
    <name type="scientific">Elsinoe australis</name>
    <dbReference type="NCBI Taxonomy" id="40998"/>
    <lineage>
        <taxon>Eukaryota</taxon>
        <taxon>Fungi</taxon>
        <taxon>Dikarya</taxon>
        <taxon>Ascomycota</taxon>
        <taxon>Pezizomycotina</taxon>
        <taxon>Dothideomycetes</taxon>
        <taxon>Dothideomycetidae</taxon>
        <taxon>Myriangiales</taxon>
        <taxon>Elsinoaceae</taxon>
        <taxon>Elsinoe</taxon>
    </lineage>
</organism>
<dbReference type="STRING" id="40998.A0A2P8AJ12"/>
<gene>
    <name evidence="6" type="ORF">B9Z65_574</name>
</gene>
<evidence type="ECO:0000259" key="5">
    <source>
        <dbReference type="PROSITE" id="PS51387"/>
    </source>
</evidence>
<keyword evidence="2" id="KW-0285">Flavoprotein</keyword>
<dbReference type="InterPro" id="IPR006094">
    <property type="entry name" value="Oxid_FAD_bind_N"/>
</dbReference>
<comment type="similarity">
    <text evidence="1">Belongs to the oxygen-dependent FAD-linked oxidoreductase family.</text>
</comment>
<evidence type="ECO:0000256" key="1">
    <source>
        <dbReference type="ARBA" id="ARBA00005466"/>
    </source>
</evidence>
<keyword evidence="4" id="KW-0560">Oxidoreductase</keyword>
<protein>
    <recommendedName>
        <fullName evidence="5">FAD-binding PCMH-type domain-containing protein</fullName>
    </recommendedName>
</protein>
<proteinExistence type="inferred from homology"/>
<dbReference type="InterPro" id="IPR036318">
    <property type="entry name" value="FAD-bd_PCMH-like_sf"/>
</dbReference>
<reference evidence="6 7" key="1">
    <citation type="submission" date="2017-05" db="EMBL/GenBank/DDBJ databases">
        <title>Draft genome sequence of Elsinoe australis.</title>
        <authorList>
            <person name="Cheng Q."/>
        </authorList>
    </citation>
    <scope>NUCLEOTIDE SEQUENCE [LARGE SCALE GENOMIC DNA]</scope>
    <source>
        <strain evidence="6 7">NL1</strain>
    </source>
</reference>
<feature type="domain" description="FAD-binding PCMH-type" evidence="5">
    <location>
        <begin position="3"/>
        <end position="171"/>
    </location>
</feature>
<dbReference type="SUPFAM" id="SSF56176">
    <property type="entry name" value="FAD-binding/transporter-associated domain-like"/>
    <property type="match status" value="1"/>
</dbReference>
<evidence type="ECO:0000256" key="2">
    <source>
        <dbReference type="ARBA" id="ARBA00022630"/>
    </source>
</evidence>
<comment type="caution">
    <text evidence="6">The sequence shown here is derived from an EMBL/GenBank/DDBJ whole genome shotgun (WGS) entry which is preliminary data.</text>
</comment>
<dbReference type="InterPro" id="IPR016166">
    <property type="entry name" value="FAD-bd_PCMH"/>
</dbReference>
<dbReference type="Gene3D" id="3.30.465.10">
    <property type="match status" value="1"/>
</dbReference>
<keyword evidence="7" id="KW-1185">Reference proteome</keyword>
<dbReference type="EMBL" id="NHZQ01000003">
    <property type="protein sequence ID" value="PSK60424.1"/>
    <property type="molecule type" value="Genomic_DNA"/>
</dbReference>
<sequence>MASSLGPACVFAPSNDRDLSAAVVLLKATKAPFAVRSGGHMPVIGANGIGADGVPLSMSNFNELSLSPTKESIRIGASTIWNQVYKFLEPEKLIVVGGRIGLPEIPGLLLGGGISFFGQEYGWAANNVLSFTQTAESSRNSTHNSDLFWALKGGGNSFALITTFELRTYPSPVLSVGQAKYGTGPSVRAAWISAIVSFAHNGRSDPRAAIIPNCGRNPRQPVEDYASFRFLHGPDSSPSILRNSTAPNLPPISNDTYRPRTLHDWTLEIDPQLDAGLAGFRNRYTGLSIPADERALDITLATYFEVLDESPIPSFPYYISSITPMPMTKAFFQAAVDRGGDPIGLRPEDAPFLWVEMSQTYTLAEQDEVITEFVKEVDRRVRGALREAGFAERGFVYLNSADGWQDVFGGYAGGNAERLRRIRRRYDPEGLFTLQMRGGFKVGL</sequence>